<name>A0A383CF20_9ZZZZ</name>
<dbReference type="SUPFAM" id="SSF52540">
    <property type="entry name" value="P-loop containing nucleoside triphosphate hydrolases"/>
    <property type="match status" value="1"/>
</dbReference>
<evidence type="ECO:0000256" key="1">
    <source>
        <dbReference type="ARBA" id="ARBA00009320"/>
    </source>
</evidence>
<organism evidence="2">
    <name type="scientific">marine metagenome</name>
    <dbReference type="NCBI Taxonomy" id="408172"/>
    <lineage>
        <taxon>unclassified sequences</taxon>
        <taxon>metagenomes</taxon>
        <taxon>ecological metagenomes</taxon>
    </lineage>
</organism>
<dbReference type="Pfam" id="PF19798">
    <property type="entry name" value="Sulfotransfer_5"/>
    <property type="match status" value="1"/>
</dbReference>
<dbReference type="InterPro" id="IPR027417">
    <property type="entry name" value="P-loop_NTPase"/>
</dbReference>
<dbReference type="Gene3D" id="3.40.50.300">
    <property type="entry name" value="P-loop containing nucleotide triphosphate hydrolases"/>
    <property type="match status" value="1"/>
</dbReference>
<accession>A0A383CF20</accession>
<feature type="non-terminal residue" evidence="2">
    <location>
        <position position="1"/>
    </location>
</feature>
<protein>
    <recommendedName>
        <fullName evidence="3">Sulfotransferase family protein</fullName>
    </recommendedName>
</protein>
<comment type="similarity">
    <text evidence="1">Belongs to the class-IV pyridoxal-phosphate-dependent aminotransferase family.</text>
</comment>
<dbReference type="EMBL" id="UINC01208291">
    <property type="protein sequence ID" value="SVE30761.1"/>
    <property type="molecule type" value="Genomic_DNA"/>
</dbReference>
<evidence type="ECO:0008006" key="3">
    <source>
        <dbReference type="Google" id="ProtNLM"/>
    </source>
</evidence>
<gene>
    <name evidence="2" type="ORF">METZ01_LOCUS483615</name>
</gene>
<reference evidence="2" key="1">
    <citation type="submission" date="2018-05" db="EMBL/GenBank/DDBJ databases">
        <authorList>
            <person name="Lanie J.A."/>
            <person name="Ng W.-L."/>
            <person name="Kazmierczak K.M."/>
            <person name="Andrzejewski T.M."/>
            <person name="Davidsen T.M."/>
            <person name="Wayne K.J."/>
            <person name="Tettelin H."/>
            <person name="Glass J.I."/>
            <person name="Rusch D."/>
            <person name="Podicherti R."/>
            <person name="Tsui H.-C.T."/>
            <person name="Winkler M.E."/>
        </authorList>
    </citation>
    <scope>NUCLEOTIDE SEQUENCE</scope>
</reference>
<dbReference type="PANTHER" id="PTHR42743">
    <property type="entry name" value="AMINO-ACID AMINOTRANSFERASE"/>
    <property type="match status" value="1"/>
</dbReference>
<evidence type="ECO:0000313" key="2">
    <source>
        <dbReference type="EMBL" id="SVE30761.1"/>
    </source>
</evidence>
<dbReference type="PANTHER" id="PTHR42743:SF11">
    <property type="entry name" value="AMINODEOXYCHORISMATE LYASE"/>
    <property type="match status" value="1"/>
</dbReference>
<dbReference type="AlphaFoldDB" id="A0A383CF20"/>
<proteinExistence type="inferred from homology"/>
<dbReference type="InterPro" id="IPR050571">
    <property type="entry name" value="Class-IV_PLP-Dep_Aminotrnsfr"/>
</dbReference>
<dbReference type="GO" id="GO:0019752">
    <property type="term" value="P:carboxylic acid metabolic process"/>
    <property type="evidence" value="ECO:0007669"/>
    <property type="project" value="TreeGrafter"/>
</dbReference>
<sequence length="198" mass="22058">PARGYPPGAEEVLASQNQDGVVVVRDVILGPCDCPVAFFKQMTHHLVDLDLQFLRQTVNVILTRDPVDMLPSYAQHVETPGLRDTGYPQALELLEELLRIGQVPAILDARQTLSDPPSVLGQLCQHVGIDFEEAMLSWEARARPEDGVWATHWYGNVHRSTGFQPYSPKTSPFPAKLLPLLQACEPLYDQLVARSIRP</sequence>